<comment type="caution">
    <text evidence="2">The sequence shown here is derived from an EMBL/GenBank/DDBJ whole genome shotgun (WGS) entry which is preliminary data.</text>
</comment>
<dbReference type="Proteomes" id="UP001231124">
    <property type="component" value="Unassembled WGS sequence"/>
</dbReference>
<protein>
    <submittedName>
        <fullName evidence="2">Uncharacterized protein</fullName>
    </submittedName>
</protein>
<gene>
    <name evidence="2" type="ORF">QO012_000008</name>
</gene>
<feature type="chain" id="PRO_5045528804" evidence="1">
    <location>
        <begin position="21"/>
        <end position="124"/>
    </location>
</feature>
<dbReference type="EMBL" id="JAUSVP010000001">
    <property type="protein sequence ID" value="MDQ0445530.1"/>
    <property type="molecule type" value="Genomic_DNA"/>
</dbReference>
<sequence length="124" mass="13520">MRLPLLTAACFAGSLASAFAQGLPVNETTYVERSLNRSDTLIVEHPPVAVNPYGRRKGSAAIAGFCREGGIVRRRDQFGNPVILRQREVCDSVAPRTLNPGEVNPRPAWPVEELAAQRVLRVKG</sequence>
<evidence type="ECO:0000313" key="3">
    <source>
        <dbReference type="Proteomes" id="UP001231124"/>
    </source>
</evidence>
<accession>A0ABU0HT94</accession>
<evidence type="ECO:0000313" key="2">
    <source>
        <dbReference type="EMBL" id="MDQ0445530.1"/>
    </source>
</evidence>
<keyword evidence="1" id="KW-0732">Signal</keyword>
<evidence type="ECO:0000256" key="1">
    <source>
        <dbReference type="SAM" id="SignalP"/>
    </source>
</evidence>
<name>A0ABU0HT94_9HYPH</name>
<keyword evidence="3" id="KW-1185">Reference proteome</keyword>
<organism evidence="2 3">
    <name type="scientific">Methylobacterium aerolatum</name>
    <dbReference type="NCBI Taxonomy" id="418708"/>
    <lineage>
        <taxon>Bacteria</taxon>
        <taxon>Pseudomonadati</taxon>
        <taxon>Pseudomonadota</taxon>
        <taxon>Alphaproteobacteria</taxon>
        <taxon>Hyphomicrobiales</taxon>
        <taxon>Methylobacteriaceae</taxon>
        <taxon>Methylobacterium</taxon>
    </lineage>
</organism>
<reference evidence="2 3" key="1">
    <citation type="submission" date="2023-07" db="EMBL/GenBank/DDBJ databases">
        <title>Genomic Encyclopedia of Type Strains, Phase IV (KMG-IV): sequencing the most valuable type-strain genomes for metagenomic binning, comparative biology and taxonomic classification.</title>
        <authorList>
            <person name="Goeker M."/>
        </authorList>
    </citation>
    <scope>NUCLEOTIDE SEQUENCE [LARGE SCALE GENOMIC DNA]</scope>
    <source>
        <strain evidence="2 3">DSM 19013</strain>
    </source>
</reference>
<proteinExistence type="predicted"/>
<dbReference type="RefSeq" id="WP_307353523.1">
    <property type="nucleotide sequence ID" value="NZ_JAUSVP010000001.1"/>
</dbReference>
<feature type="signal peptide" evidence="1">
    <location>
        <begin position="1"/>
        <end position="20"/>
    </location>
</feature>